<feature type="compositionally biased region" description="Low complexity" evidence="4">
    <location>
        <begin position="1103"/>
        <end position="1154"/>
    </location>
</feature>
<feature type="compositionally biased region" description="Polar residues" evidence="4">
    <location>
        <begin position="1442"/>
        <end position="1462"/>
    </location>
</feature>
<dbReference type="SUPFAM" id="SSF74788">
    <property type="entry name" value="Cullin repeat-like"/>
    <property type="match status" value="1"/>
</dbReference>
<comment type="caution">
    <text evidence="6">The sequence shown here is derived from an EMBL/GenBank/DDBJ whole genome shotgun (WGS) entry which is preliminary data.</text>
</comment>
<dbReference type="PANTHER" id="PTHR15109">
    <property type="entry name" value="AGAP004327-PA"/>
    <property type="match status" value="1"/>
</dbReference>
<feature type="compositionally biased region" description="Low complexity" evidence="4">
    <location>
        <begin position="980"/>
        <end position="1001"/>
    </location>
</feature>
<reference evidence="6" key="1">
    <citation type="submission" date="2021-02" db="EMBL/GenBank/DDBJ databases">
        <authorList>
            <person name="Nowell W R."/>
        </authorList>
    </citation>
    <scope>NUCLEOTIDE SEQUENCE</scope>
</reference>
<feature type="compositionally biased region" description="Basic residues" evidence="4">
    <location>
        <begin position="798"/>
        <end position="808"/>
    </location>
</feature>
<evidence type="ECO:0000313" key="6">
    <source>
        <dbReference type="EMBL" id="CAF3691046.1"/>
    </source>
</evidence>
<evidence type="ECO:0000256" key="1">
    <source>
        <dbReference type="ARBA" id="ARBA00009689"/>
    </source>
</evidence>
<feature type="region of interest" description="Disordered" evidence="4">
    <location>
        <begin position="515"/>
        <end position="568"/>
    </location>
</feature>
<dbReference type="InterPro" id="IPR029717">
    <property type="entry name" value="FAM193"/>
</dbReference>
<dbReference type="InterPro" id="IPR016159">
    <property type="entry name" value="Cullin_repeat-like_dom_sf"/>
</dbReference>
<feature type="region of interest" description="Disordered" evidence="4">
    <location>
        <begin position="795"/>
        <end position="823"/>
    </location>
</feature>
<feature type="compositionally biased region" description="Low complexity" evidence="4">
    <location>
        <begin position="1034"/>
        <end position="1080"/>
    </location>
</feature>
<sequence length="1564" mass="172619">METQEQQKPQTVSVTNPYLLRLKCFLCQAPNTNVNDENNNLKKDNNTNEKSFNPISKLPLYTCPDCEAKIRLEEKETASTSTVTSQELEGESDRMIIVPDTSSDDDYWCQSCTDDEHDSNNRQLWDDLSHIIKCVYRATDKDFSENHFSDDICKAKEYVKKLSEINSQSLFNKLESIVLEYVREIRNQVLQRFHTCSKTSHDVQLFISFLLDEYNMFIQAANNVSTIVSYLEEHYMKSFNLTWLLYNKHLYEKLIYMDRKIQHSMSTMIDLLQPSNELDNDYPPAEYTQLLNRFLAFDEEMSEIACLYKDFQAKTKSPSLDIRICNGYQTENNTKIKNKKKCKKIKKSKQLQTSTEDNTNSSSTTAVDIPTSNVTLSAPVPPEQGSNGSSIGSGIGGDESSSVSSVDDYLLDNETSSSGYTQEEQEDFDPLFTEEDLNELLLEGLLDGISPLAKMHHEIMQSRLNEKQTDSSSTTTTSTIDNDKWIKGIIQGIKSAHEQEQKATANDVNTNVRCTTTKEVTNVPTSSESSKKSSSTKSKSHKSSHRRKETTTTTTQATTTTTSTSQVPKKSIAADLILPRSIADLSAKIQSVSFTAGTFGSITSENPTKCYDLSSSSNCSTTTLTAAKTTTSTGQTRLSINLTRKPGAKTTEHGGQKIAEALFNELTGFGTNECLNSGRKKDNQQFKKSKQQRSTINETLLNSTNNTHSFFNSTNKSDLNASSSSSSTASNNLDYLLRNAASNTDVSEAALHSILSSFHSQTCLDPSISTTTTTSSSSSKYSISSKTSEALQTLLAQQHHHHHHHHHQQQQQKRNLSNNNTSNNNNNTNKHCEFCCCEFSEGRTCSTSSTCLHLSSTSNTLNGPITSCVTCMALPGTTTTTSVIGATITGGCNQRDVQVKERLQLKLNKRNVQNLNEQQTLAKDQQKKTTTTTTTTTTTAATTNKKQPIQNNIKSKECFLNDKNDIDDLVRFIDGNETISSNNNEHQTSSSSSTTTITNESTSKKNKKKKDKQSKVNHTEEIKTNSSQSKEHQQQQQQQTNQKKQNRSNITQQTTSSQQPSRSTSSSSTSTKVTSGISSIPPVNDETQQPLSKRKQKAKLKLEQQQKQATNNMESSSPVNSNTTVTTITPTPASTVPVTVLPVPSSSSASSSSSQGINSARTSVDLPSESFDTTEEEVNWITISRKQSKHKPSPASVPSLLATPILPVVPPTNTKRQQQQQQTMSNTKKVTTTTNGSSLAQQKVIPSTVATSPVPPETTLITNKQQQATLAPSRLQNVMKNHTVVHQPQKVEPPLESQPTGQSPLNLWTNNNIHDHTLAASSTLLPTTSSFIPSHLMPSSSLVAPIPIGGTSNITPSSSMLSEGLSSSLYWDPNGYLLPSSSQSTIAGPVQRPSPSFSPAPGAVNNTTSRCIQRPSPEPRSCSTNNVPFPLYSPMNYAAGSSTSTWNDTPVTNTHESQWNYPQEQQQQQHIGSSITSTDFPLYDPFHSGAVLNIPSTTQSTLLSNGFSEHFTDLCTFPQDNDINEMDALDKEIEDFKKFCFETVPLETREKVQVNVDRCFVRQA</sequence>
<feature type="region of interest" description="Disordered" evidence="4">
    <location>
        <begin position="978"/>
        <end position="1170"/>
    </location>
</feature>
<feature type="compositionally biased region" description="Low complexity" evidence="4">
    <location>
        <begin position="809"/>
        <end position="823"/>
    </location>
</feature>
<evidence type="ECO:0000256" key="3">
    <source>
        <dbReference type="ARBA" id="ARBA00023054"/>
    </source>
</evidence>
<feature type="compositionally biased region" description="Basic and acidic residues" evidence="4">
    <location>
        <begin position="1013"/>
        <end position="1033"/>
    </location>
</feature>
<feature type="region of interest" description="Disordered" evidence="4">
    <location>
        <begin position="674"/>
        <end position="694"/>
    </location>
</feature>
<feature type="region of interest" description="Disordered" evidence="4">
    <location>
        <begin position="1213"/>
        <end position="1239"/>
    </location>
</feature>
<evidence type="ECO:0000256" key="4">
    <source>
        <dbReference type="SAM" id="MobiDB-lite"/>
    </source>
</evidence>
<keyword evidence="3" id="KW-0175">Coiled coil</keyword>
<dbReference type="Proteomes" id="UP000663844">
    <property type="component" value="Unassembled WGS sequence"/>
</dbReference>
<feature type="region of interest" description="Disordered" evidence="4">
    <location>
        <begin position="347"/>
        <end position="405"/>
    </location>
</feature>
<feature type="compositionally biased region" description="Low complexity" evidence="4">
    <location>
        <begin position="353"/>
        <end position="365"/>
    </location>
</feature>
<evidence type="ECO:0000259" key="5">
    <source>
        <dbReference type="Pfam" id="PF15914"/>
    </source>
</evidence>
<accession>A0A818UFS6</accession>
<dbReference type="Gene3D" id="1.20.1310.10">
    <property type="entry name" value="Cullin Repeats"/>
    <property type="match status" value="1"/>
</dbReference>
<proteinExistence type="inferred from homology"/>
<feature type="domain" description="FAM193 C-terminal" evidence="5">
    <location>
        <begin position="1520"/>
        <end position="1557"/>
    </location>
</feature>
<dbReference type="PANTHER" id="PTHR15109:SF4">
    <property type="entry name" value="FAM193 C-TERMINAL DOMAIN-CONTAINING PROTEIN"/>
    <property type="match status" value="1"/>
</dbReference>
<evidence type="ECO:0000313" key="7">
    <source>
        <dbReference type="Proteomes" id="UP000663844"/>
    </source>
</evidence>
<feature type="compositionally biased region" description="Low complexity" evidence="4">
    <location>
        <begin position="918"/>
        <end position="943"/>
    </location>
</feature>
<comment type="similarity">
    <text evidence="1">Belongs to the FAM193 family.</text>
</comment>
<keyword evidence="2" id="KW-0597">Phosphoprotein</keyword>
<dbReference type="Pfam" id="PF15914">
    <property type="entry name" value="FAM193_C"/>
    <property type="match status" value="1"/>
</dbReference>
<dbReference type="InterPro" id="IPR031802">
    <property type="entry name" value="FAM193_C"/>
</dbReference>
<gene>
    <name evidence="6" type="ORF">OXD698_LOCUS11603</name>
</gene>
<feature type="compositionally biased region" description="Low complexity" evidence="4">
    <location>
        <begin position="1217"/>
        <end position="1235"/>
    </location>
</feature>
<feature type="compositionally biased region" description="Basic residues" evidence="4">
    <location>
        <begin position="538"/>
        <end position="548"/>
    </location>
</feature>
<protein>
    <recommendedName>
        <fullName evidence="5">FAM193 C-terminal domain-containing protein</fullName>
    </recommendedName>
</protein>
<evidence type="ECO:0000256" key="2">
    <source>
        <dbReference type="ARBA" id="ARBA00022553"/>
    </source>
</evidence>
<feature type="compositionally biased region" description="Low complexity" evidence="4">
    <location>
        <begin position="525"/>
        <end position="537"/>
    </location>
</feature>
<feature type="compositionally biased region" description="Low complexity" evidence="4">
    <location>
        <begin position="551"/>
        <end position="566"/>
    </location>
</feature>
<feature type="region of interest" description="Disordered" evidence="4">
    <location>
        <begin position="916"/>
        <end position="943"/>
    </location>
</feature>
<organism evidence="6 7">
    <name type="scientific">Adineta steineri</name>
    <dbReference type="NCBI Taxonomy" id="433720"/>
    <lineage>
        <taxon>Eukaryota</taxon>
        <taxon>Metazoa</taxon>
        <taxon>Spiralia</taxon>
        <taxon>Gnathifera</taxon>
        <taxon>Rotifera</taxon>
        <taxon>Eurotatoria</taxon>
        <taxon>Bdelloidea</taxon>
        <taxon>Adinetida</taxon>
        <taxon>Adinetidae</taxon>
        <taxon>Adineta</taxon>
    </lineage>
</organism>
<feature type="compositionally biased region" description="Polar residues" evidence="4">
    <location>
        <begin position="515"/>
        <end position="524"/>
    </location>
</feature>
<feature type="region of interest" description="Disordered" evidence="4">
    <location>
        <begin position="1442"/>
        <end position="1472"/>
    </location>
</feature>
<feature type="region of interest" description="Disordered" evidence="4">
    <location>
        <begin position="1384"/>
        <end position="1405"/>
    </location>
</feature>
<name>A0A818UFS6_9BILA</name>
<dbReference type="EMBL" id="CAJOAZ010000653">
    <property type="protein sequence ID" value="CAF3691046.1"/>
    <property type="molecule type" value="Genomic_DNA"/>
</dbReference>